<keyword evidence="1" id="KW-0175">Coiled coil</keyword>
<organism evidence="2 3">
    <name type="scientific">Massilia oculi</name>
    <dbReference type="NCBI Taxonomy" id="945844"/>
    <lineage>
        <taxon>Bacteria</taxon>
        <taxon>Pseudomonadati</taxon>
        <taxon>Pseudomonadota</taxon>
        <taxon>Betaproteobacteria</taxon>
        <taxon>Burkholderiales</taxon>
        <taxon>Oxalobacteraceae</taxon>
        <taxon>Telluria group</taxon>
        <taxon>Massilia</taxon>
    </lineage>
</organism>
<accession>A0A2S2DG05</accession>
<dbReference type="OrthoDB" id="8759841at2"/>
<proteinExistence type="predicted"/>
<dbReference type="KEGG" id="mtim:DIR46_07415"/>
<dbReference type="AlphaFoldDB" id="A0A2S2DG05"/>
<dbReference type="EMBL" id="CP029343">
    <property type="protein sequence ID" value="AWL04280.1"/>
    <property type="molecule type" value="Genomic_DNA"/>
</dbReference>
<reference evidence="2 3" key="1">
    <citation type="submission" date="2018-05" db="EMBL/GenBank/DDBJ databases">
        <title>Complete genome sequence of Massilia oculi sp. nov. CCUG 43427T (=DSM 26321T), the type strain of M. oculi, and comparison with genome sequences of other Massilia strains.</title>
        <authorList>
            <person name="Zhu B."/>
        </authorList>
    </citation>
    <scope>NUCLEOTIDE SEQUENCE [LARGE SCALE GENOMIC DNA]</scope>
    <source>
        <strain evidence="2 3">CCUG 43427</strain>
    </source>
</reference>
<protein>
    <recommendedName>
        <fullName evidence="4">Lysis protein</fullName>
    </recommendedName>
</protein>
<evidence type="ECO:0000313" key="2">
    <source>
        <dbReference type="EMBL" id="AWL04280.1"/>
    </source>
</evidence>
<keyword evidence="3" id="KW-1185">Reference proteome</keyword>
<feature type="coiled-coil region" evidence="1">
    <location>
        <begin position="68"/>
        <end position="102"/>
    </location>
</feature>
<dbReference type="Proteomes" id="UP000245820">
    <property type="component" value="Chromosome"/>
</dbReference>
<dbReference type="RefSeq" id="WP_109344665.1">
    <property type="nucleotide sequence ID" value="NZ_CP029343.1"/>
</dbReference>
<evidence type="ECO:0008006" key="4">
    <source>
        <dbReference type="Google" id="ProtNLM"/>
    </source>
</evidence>
<sequence length="181" mass="19921">MIVEQLKVAAVGAALLGAVSIAALSGYHFGADDVRLEWERDKTERADAAMHDVRIAVAHNEAERQRDIVSTRATLATYQRNLNEAEKRIAAERAAADRLRLRIAVPARECAAAGGAEAPGPVIAHDARATEYIELPKPTERHLRDLVRDADLETERLREKISALQDWALRHGFYEVGAIAP</sequence>
<gene>
    <name evidence="2" type="ORF">DIR46_07415</name>
</gene>
<name>A0A2S2DG05_9BURK</name>
<evidence type="ECO:0000313" key="3">
    <source>
        <dbReference type="Proteomes" id="UP000245820"/>
    </source>
</evidence>
<evidence type="ECO:0000256" key="1">
    <source>
        <dbReference type="SAM" id="Coils"/>
    </source>
</evidence>